<name>B7JX76_RIPO1</name>
<dbReference type="InterPro" id="IPR013780">
    <property type="entry name" value="Glyco_hydro_b"/>
</dbReference>
<dbReference type="HOGENOM" id="CLU_011725_1_1_3"/>
<dbReference type="GO" id="GO:0004553">
    <property type="term" value="F:hydrolase activity, hydrolyzing O-glycosyl compounds"/>
    <property type="evidence" value="ECO:0007669"/>
    <property type="project" value="InterPro"/>
</dbReference>
<dbReference type="CAZy" id="CBM48">
    <property type="family name" value="Carbohydrate-Binding Module Family 48"/>
</dbReference>
<evidence type="ECO:0000313" key="3">
    <source>
        <dbReference type="EMBL" id="ACK67064.1"/>
    </source>
</evidence>
<dbReference type="SMART" id="SM00642">
    <property type="entry name" value="Aamy"/>
    <property type="match status" value="1"/>
</dbReference>
<dbReference type="AlphaFoldDB" id="B7JX76"/>
<dbReference type="OrthoDB" id="9761875at2"/>
<dbReference type="Gene3D" id="3.20.20.80">
    <property type="entry name" value="Glycosidases"/>
    <property type="match status" value="1"/>
</dbReference>
<dbReference type="KEGG" id="cyp:PCC8801_3083"/>
<dbReference type="GO" id="GO:0005975">
    <property type="term" value="P:carbohydrate metabolic process"/>
    <property type="evidence" value="ECO:0007669"/>
    <property type="project" value="InterPro"/>
</dbReference>
<dbReference type="STRING" id="41431.PCC8801_3083"/>
<dbReference type="InterPro" id="IPR013783">
    <property type="entry name" value="Ig-like_fold"/>
</dbReference>
<dbReference type="CDD" id="cd02856">
    <property type="entry name" value="E_set_GDE_Isoamylase_N"/>
    <property type="match status" value="1"/>
</dbReference>
<comment type="similarity">
    <text evidence="1">Belongs to the glycosyl hydrolase 13 family.</text>
</comment>
<dbReference type="Gene3D" id="2.60.40.1180">
    <property type="entry name" value="Golgi alpha-mannosidase II"/>
    <property type="match status" value="1"/>
</dbReference>
<keyword evidence="4" id="KW-1185">Reference proteome</keyword>
<sequence length="730" mass="83879">MKISTGKPYPLGATWDGKGTNFALFSENATEVELCVFDEQNGETRVQLVEVENHVWYGYLAGIKPGQKYGFRVYGPYQPEKGHYFNPNKLLVDPYAKAIAGDVNYGQELFNYCLKDSKKTPTLHYLGLDNAYLIPKSVVVDDSFDWEKDQLLKTPWEQTIIYETHVKGLTQQHPDIPENLRGTYAGLAHPAMINYFKLLGITAIELLPIHHYFSSPQFLHTKGLRDYWGYRTLGYFAPYSAYSSSGILGEQVTEFKQMVKTLHKAGIEVILDVVYNHSAEGSTTDPTLCFRGIDNSIYYVLNPENKREYLDFTGCGNSLNVNHSQVLKLIIDSLRYWVTEMHVDGFRFDLAPTLARELFSVEESITEPCELSLKTYQKDHLFQKVAKKITKIKYDPGAAFFDILHQDPILSQVKLIAEGWDIADGGYQVGNFPKLWSEWNDKYRDTMRNFWRSELHNNQEFLMRFLGSSDLYKQQGKRPYASLNFITCHDGFTLNDLVSYNDKHNDANGENNRDGSGYNHSWNCQVEGATNDPEILALREKQKRNFLVSLFLSQGVPMLLGGDEIGRTQQGNNNAYCQDNAEFSWFNWDLTPENRSLVEFTQQLIQLRRQHPIFWQRNWLDCYGNQQTIYCFNPDGTPIEDQEIKTDHLLGIWLNSAETDQSNFDNNDSFILLFNGHWDDCQFSLPSHLQDQSLRVIIDTDQGGFVQAEMFYQGSESILVKGRSLVILSL</sequence>
<evidence type="ECO:0000256" key="1">
    <source>
        <dbReference type="ARBA" id="ARBA00008061"/>
    </source>
</evidence>
<accession>B7JX76</accession>
<dbReference type="RefSeq" id="WP_012596325.1">
    <property type="nucleotide sequence ID" value="NC_011726.1"/>
</dbReference>
<dbReference type="PANTHER" id="PTHR43002">
    <property type="entry name" value="GLYCOGEN DEBRANCHING ENZYME"/>
    <property type="match status" value="1"/>
</dbReference>
<dbReference type="Pfam" id="PF02922">
    <property type="entry name" value="CBM_48"/>
    <property type="match status" value="1"/>
</dbReference>
<gene>
    <name evidence="3" type="ordered locus">PCC8801_3083</name>
</gene>
<proteinExistence type="inferred from homology"/>
<dbReference type="eggNOG" id="COG1523">
    <property type="taxonomic scope" value="Bacteria"/>
</dbReference>
<dbReference type="Gene3D" id="2.60.40.10">
    <property type="entry name" value="Immunoglobulins"/>
    <property type="match status" value="1"/>
</dbReference>
<dbReference type="InterPro" id="IPR006047">
    <property type="entry name" value="GH13_cat_dom"/>
</dbReference>
<dbReference type="EMBL" id="CP001287">
    <property type="protein sequence ID" value="ACK67064.1"/>
    <property type="molecule type" value="Genomic_DNA"/>
</dbReference>
<dbReference type="SUPFAM" id="SSF51445">
    <property type="entry name" value="(Trans)glycosidases"/>
    <property type="match status" value="1"/>
</dbReference>
<dbReference type="InterPro" id="IPR014756">
    <property type="entry name" value="Ig_E-set"/>
</dbReference>
<evidence type="ECO:0000259" key="2">
    <source>
        <dbReference type="SMART" id="SM00642"/>
    </source>
</evidence>
<dbReference type="CDD" id="cd11326">
    <property type="entry name" value="AmyAc_Glg_debranch"/>
    <property type="match status" value="1"/>
</dbReference>
<protein>
    <submittedName>
        <fullName evidence="3">Glycogen debranching enzyme GlgX</fullName>
    </submittedName>
</protein>
<dbReference type="CAZy" id="GH13">
    <property type="family name" value="Glycoside Hydrolase Family 13"/>
</dbReference>
<dbReference type="Proteomes" id="UP000008204">
    <property type="component" value="Chromosome"/>
</dbReference>
<dbReference type="SUPFAM" id="SSF81296">
    <property type="entry name" value="E set domains"/>
    <property type="match status" value="1"/>
</dbReference>
<organism evidence="3 4">
    <name type="scientific">Rippkaea orientalis (strain PCC 8801 / RF-1)</name>
    <name type="common">Cyanothece sp. (strain PCC 8801)</name>
    <dbReference type="NCBI Taxonomy" id="41431"/>
    <lineage>
        <taxon>Bacteria</taxon>
        <taxon>Bacillati</taxon>
        <taxon>Cyanobacteriota</taxon>
        <taxon>Cyanophyceae</taxon>
        <taxon>Oscillatoriophycideae</taxon>
        <taxon>Chroococcales</taxon>
        <taxon>Aphanothecaceae</taxon>
        <taxon>Rippkaea</taxon>
        <taxon>Rippkaea orientalis</taxon>
    </lineage>
</organism>
<dbReference type="SUPFAM" id="SSF51011">
    <property type="entry name" value="Glycosyl hydrolase domain"/>
    <property type="match status" value="1"/>
</dbReference>
<feature type="domain" description="Glycosyl hydrolase family 13 catalytic" evidence="2">
    <location>
        <begin position="163"/>
        <end position="608"/>
    </location>
</feature>
<dbReference type="InterPro" id="IPR017853">
    <property type="entry name" value="GH"/>
</dbReference>
<dbReference type="InterPro" id="IPR004193">
    <property type="entry name" value="Glyco_hydro_13_N"/>
</dbReference>
<dbReference type="InterPro" id="IPR044505">
    <property type="entry name" value="GlgX_Isoamylase_N_E_set"/>
</dbReference>
<reference evidence="4" key="1">
    <citation type="journal article" date="2011" name="MBio">
        <title>Novel metabolic attributes of the genus Cyanothece, comprising a group of unicellular nitrogen-fixing Cyanobacteria.</title>
        <authorList>
            <person name="Bandyopadhyay A."/>
            <person name="Elvitigala T."/>
            <person name="Welsh E."/>
            <person name="Stockel J."/>
            <person name="Liberton M."/>
            <person name="Min H."/>
            <person name="Sherman L.A."/>
            <person name="Pakrasi H.B."/>
        </authorList>
    </citation>
    <scope>NUCLEOTIDE SEQUENCE [LARGE SCALE GENOMIC DNA]</scope>
    <source>
        <strain evidence="4">PCC 8801</strain>
    </source>
</reference>
<evidence type="ECO:0000313" key="4">
    <source>
        <dbReference type="Proteomes" id="UP000008204"/>
    </source>
</evidence>
<dbReference type="Pfam" id="PF00128">
    <property type="entry name" value="Alpha-amylase"/>
    <property type="match status" value="1"/>
</dbReference>